<dbReference type="OrthoDB" id="336381at2157"/>
<dbReference type="AlphaFoldDB" id="M0LAP8"/>
<gene>
    <name evidence="3" type="ORF">C444_16638</name>
</gene>
<dbReference type="SUPFAM" id="SSF56281">
    <property type="entry name" value="Metallo-hydrolase/oxidoreductase"/>
    <property type="match status" value="1"/>
</dbReference>
<dbReference type="PANTHER" id="PTHR43546">
    <property type="entry name" value="UPF0173 METAL-DEPENDENT HYDROLASE MJ1163-RELATED"/>
    <property type="match status" value="1"/>
</dbReference>
<dbReference type="Pfam" id="PF12706">
    <property type="entry name" value="Lactamase_B_2"/>
    <property type="match status" value="1"/>
</dbReference>
<dbReference type="InterPro" id="IPR036866">
    <property type="entry name" value="RibonucZ/Hydroxyglut_hydro"/>
</dbReference>
<protein>
    <submittedName>
        <fullName evidence="3">Metallo-beta-lactamase</fullName>
    </submittedName>
</protein>
<dbReference type="GO" id="GO:0016787">
    <property type="term" value="F:hydrolase activity"/>
    <property type="evidence" value="ECO:0007669"/>
    <property type="project" value="UniProtKB-KW"/>
</dbReference>
<evidence type="ECO:0000313" key="4">
    <source>
        <dbReference type="Proteomes" id="UP000011524"/>
    </source>
</evidence>
<dbReference type="InterPro" id="IPR001279">
    <property type="entry name" value="Metallo-B-lactamas"/>
</dbReference>
<evidence type="ECO:0000313" key="3">
    <source>
        <dbReference type="EMBL" id="EMA29010.1"/>
    </source>
</evidence>
<sequence length="288" mass="31622">MVQSTWDDWFVRDEIEATDPGDGVVIWYLGCNGFVLRSQSTTLYIDPYFGTGDPPNLIRMIPVPMDPADATECDATLVTHEHIDHMHPPSYGPLVEDLGADLYAPSASYDSPDYDGEIRVPDGQRNQIAVGDEFTVGDFTVHVTGTNDPDAIEPVGYVIEHDAGTFFHAGDSRPADAFVDVGERFDIDVGALAFGTVGSIYEPDPDSGVRTKWYMDENEIIEAANQLQLSRLLPSHHDMWQGEAGDPKVLHEHAVSFEYPRVIEPLYIGCSVRLGEPGVRRIGALGDG</sequence>
<dbReference type="eggNOG" id="arCOG00515">
    <property type="taxonomic scope" value="Archaea"/>
</dbReference>
<organism evidence="3 4">
    <name type="scientific">Haloarcula japonica (strain ATCC 49778 / DSM 6131 / JCM 7785 / NBRC 101032 / NCIMB 13157 / TR-1)</name>
    <dbReference type="NCBI Taxonomy" id="1227453"/>
    <lineage>
        <taxon>Archaea</taxon>
        <taxon>Methanobacteriati</taxon>
        <taxon>Methanobacteriota</taxon>
        <taxon>Stenosarchaea group</taxon>
        <taxon>Halobacteria</taxon>
        <taxon>Halobacteriales</taxon>
        <taxon>Haloarculaceae</taxon>
        <taxon>Haloarcula</taxon>
    </lineage>
</organism>
<comment type="caution">
    <text evidence="3">The sequence shown here is derived from an EMBL/GenBank/DDBJ whole genome shotgun (WGS) entry which is preliminary data.</text>
</comment>
<evidence type="ECO:0000256" key="1">
    <source>
        <dbReference type="ARBA" id="ARBA00022801"/>
    </source>
</evidence>
<dbReference type="EMBL" id="AOLY01000039">
    <property type="protein sequence ID" value="EMA29010.1"/>
    <property type="molecule type" value="Genomic_DNA"/>
</dbReference>
<feature type="domain" description="Metallo-beta-lactamase" evidence="2">
    <location>
        <begin position="42"/>
        <end position="237"/>
    </location>
</feature>
<dbReference type="Gene3D" id="3.60.15.10">
    <property type="entry name" value="Ribonuclease Z/Hydroxyacylglutathione hydrolase-like"/>
    <property type="match status" value="1"/>
</dbReference>
<name>M0LAP8_HALJT</name>
<reference evidence="3 4" key="1">
    <citation type="journal article" date="2014" name="PLoS Genet.">
        <title>Phylogenetically driven sequencing of extremely halophilic archaea reveals strategies for static and dynamic osmo-response.</title>
        <authorList>
            <person name="Becker E.A."/>
            <person name="Seitzer P.M."/>
            <person name="Tritt A."/>
            <person name="Larsen D."/>
            <person name="Krusor M."/>
            <person name="Yao A.I."/>
            <person name="Wu D."/>
            <person name="Madern D."/>
            <person name="Eisen J.A."/>
            <person name="Darling A.E."/>
            <person name="Facciotti M.T."/>
        </authorList>
    </citation>
    <scope>NUCLEOTIDE SEQUENCE [LARGE SCALE GENOMIC DNA]</scope>
    <source>
        <strain evidence="4">ATCC 49778 / DSM 6131 / JCM 7785 / NBRC 101032 / NCIMB 13157 / TR-1</strain>
    </source>
</reference>
<evidence type="ECO:0000259" key="2">
    <source>
        <dbReference type="Pfam" id="PF12706"/>
    </source>
</evidence>
<proteinExistence type="predicted"/>
<dbReference type="STRING" id="1227453.C444_16638"/>
<dbReference type="PANTHER" id="PTHR43546:SF9">
    <property type="entry name" value="L-ASCORBATE-6-PHOSPHATE LACTONASE ULAG-RELATED"/>
    <property type="match status" value="1"/>
</dbReference>
<dbReference type="PATRIC" id="fig|1227453.3.peg.3287"/>
<dbReference type="RefSeq" id="WP_004594103.1">
    <property type="nucleotide sequence ID" value="NZ_AOLY01000039.1"/>
</dbReference>
<dbReference type="Proteomes" id="UP000011524">
    <property type="component" value="Unassembled WGS sequence"/>
</dbReference>
<dbReference type="InterPro" id="IPR050114">
    <property type="entry name" value="UPF0173_UPF0282_UlaG_hydrolase"/>
</dbReference>
<accession>M0LAP8</accession>
<keyword evidence="1" id="KW-0378">Hydrolase</keyword>
<keyword evidence="4" id="KW-1185">Reference proteome</keyword>